<evidence type="ECO:0000313" key="5">
    <source>
        <dbReference type="Proteomes" id="UP000002084"/>
    </source>
</evidence>
<dbReference type="KEGG" id="ses:SARI_01259"/>
<reference evidence="4 5" key="1">
    <citation type="submission" date="2007-11" db="EMBL/GenBank/DDBJ databases">
        <authorList>
            <consortium name="The Salmonella enterica serovar Arizonae Genome Sequencing Project"/>
            <person name="McClelland M."/>
            <person name="Sanderson E.K."/>
            <person name="Porwollik S."/>
            <person name="Spieth J."/>
            <person name="Clifton W.S."/>
            <person name="Fulton R."/>
            <person name="Chunyan W."/>
            <person name="Wollam A."/>
            <person name="Shah N."/>
            <person name="Pepin K."/>
            <person name="Bhonagiri V."/>
            <person name="Nash W."/>
            <person name="Johnson M."/>
            <person name="Thiruvilangam P."/>
            <person name="Wilson R."/>
        </authorList>
    </citation>
    <scope>NUCLEOTIDE SEQUENCE [LARGE SCALE GENOMIC DNA]</scope>
    <source>
        <strain evidence="5">ATCC BAA-731 / CDC346-86 / RSK2980</strain>
    </source>
</reference>
<accession>A9MQ17</accession>
<sequence>MTNMSDIEAQRIAERIDTVLDILVAGNYHSAINNLEILKPELLDQAKDGISPPDIGVAQGNLIAIICSGIAFNLPRFSECLFTPFNV</sequence>
<name>A9MQ17_SALAR</name>
<protein>
    <recommendedName>
        <fullName evidence="2 3">UPF0509 protein YciZ</fullName>
    </recommendedName>
</protein>
<dbReference type="HOGENOM" id="CLU_2481455_0_0_6"/>
<evidence type="ECO:0000256" key="1">
    <source>
        <dbReference type="ARBA" id="ARBA00008701"/>
    </source>
</evidence>
<evidence type="ECO:0000256" key="2">
    <source>
        <dbReference type="ARBA" id="ARBA00014890"/>
    </source>
</evidence>
<evidence type="ECO:0000313" key="4">
    <source>
        <dbReference type="EMBL" id="ABX21161.1"/>
    </source>
</evidence>
<comment type="similarity">
    <text evidence="1 3">Belongs to the UPF0509 family.</text>
</comment>
<dbReference type="AlphaFoldDB" id="A9MQ17"/>
<proteinExistence type="inferred from homology"/>
<gene>
    <name evidence="3" type="primary">yciZ</name>
    <name evidence="4" type="ordered locus">SARI_01259</name>
</gene>
<dbReference type="STRING" id="41514.SARI_01259"/>
<dbReference type="HAMAP" id="MF_01641">
    <property type="entry name" value="UPF0509"/>
    <property type="match status" value="1"/>
</dbReference>
<dbReference type="Proteomes" id="UP000002084">
    <property type="component" value="Chromosome"/>
</dbReference>
<dbReference type="Pfam" id="PF23675">
    <property type="entry name" value="YciZ"/>
    <property type="match status" value="1"/>
</dbReference>
<evidence type="ECO:0000256" key="3">
    <source>
        <dbReference type="HAMAP-Rule" id="MF_01641"/>
    </source>
</evidence>
<dbReference type="NCBIfam" id="NF010179">
    <property type="entry name" value="PRK13658.1"/>
    <property type="match status" value="1"/>
</dbReference>
<dbReference type="InterPro" id="IPR020887">
    <property type="entry name" value="UPF0509"/>
</dbReference>
<keyword evidence="5" id="KW-1185">Reference proteome</keyword>
<dbReference type="EMBL" id="CP000880">
    <property type="protein sequence ID" value="ABX21161.1"/>
    <property type="molecule type" value="Genomic_DNA"/>
</dbReference>
<organism evidence="4 5">
    <name type="scientific">Salmonella arizonae (strain ATCC BAA-731 / CDC346-86 / RSK2980)</name>
    <dbReference type="NCBI Taxonomy" id="41514"/>
    <lineage>
        <taxon>Bacteria</taxon>
        <taxon>Pseudomonadati</taxon>
        <taxon>Pseudomonadota</taxon>
        <taxon>Gammaproteobacteria</taxon>
        <taxon>Enterobacterales</taxon>
        <taxon>Enterobacteriaceae</taxon>
        <taxon>Salmonella</taxon>
    </lineage>
</organism>